<dbReference type="FunFam" id="1.10.287.950:FF:000001">
    <property type="entry name" value="Methyl-accepting chemotaxis sensory transducer"/>
    <property type="match status" value="1"/>
</dbReference>
<dbReference type="Gene3D" id="1.10.287.950">
    <property type="entry name" value="Methyl-accepting chemotaxis protein"/>
    <property type="match status" value="1"/>
</dbReference>
<dbReference type="GO" id="GO:0007165">
    <property type="term" value="P:signal transduction"/>
    <property type="evidence" value="ECO:0007669"/>
    <property type="project" value="UniProtKB-KW"/>
</dbReference>
<dbReference type="Gene3D" id="3.30.450.20">
    <property type="entry name" value="PAS domain"/>
    <property type="match status" value="1"/>
</dbReference>
<dbReference type="InterPro" id="IPR004089">
    <property type="entry name" value="MCPsignal_dom"/>
</dbReference>
<name>A0A2A7SG94_BURGA</name>
<dbReference type="AlphaFoldDB" id="A0A2A7SG94"/>
<dbReference type="GO" id="GO:0004888">
    <property type="term" value="F:transmembrane signaling receptor activity"/>
    <property type="evidence" value="ECO:0007669"/>
    <property type="project" value="InterPro"/>
</dbReference>
<dbReference type="PROSITE" id="PS50111">
    <property type="entry name" value="CHEMOTAXIS_TRANSDUC_2"/>
    <property type="match status" value="1"/>
</dbReference>
<gene>
    <name evidence="11" type="ORF">CRM94_10445</name>
</gene>
<dbReference type="GO" id="GO:0005886">
    <property type="term" value="C:plasma membrane"/>
    <property type="evidence" value="ECO:0007669"/>
    <property type="project" value="UniProtKB-SubCell"/>
</dbReference>
<dbReference type="PANTHER" id="PTHR43531">
    <property type="entry name" value="PROTEIN ICFG"/>
    <property type="match status" value="1"/>
</dbReference>
<evidence type="ECO:0000256" key="9">
    <source>
        <dbReference type="SAM" id="Phobius"/>
    </source>
</evidence>
<evidence type="ECO:0000259" key="10">
    <source>
        <dbReference type="PROSITE" id="PS50111"/>
    </source>
</evidence>
<dbReference type="Pfam" id="PF00015">
    <property type="entry name" value="MCPsignal"/>
    <property type="match status" value="1"/>
</dbReference>
<dbReference type="InterPro" id="IPR051310">
    <property type="entry name" value="MCP_chemotaxis"/>
</dbReference>
<feature type="transmembrane region" description="Helical" evidence="9">
    <location>
        <begin position="178"/>
        <end position="202"/>
    </location>
</feature>
<evidence type="ECO:0000313" key="11">
    <source>
        <dbReference type="EMBL" id="PEH42532.1"/>
    </source>
</evidence>
<comment type="caution">
    <text evidence="11">The sequence shown here is derived from an EMBL/GenBank/DDBJ whole genome shotgun (WGS) entry which is preliminary data.</text>
</comment>
<dbReference type="CDD" id="cd11386">
    <property type="entry name" value="MCP_signal"/>
    <property type="match status" value="1"/>
</dbReference>
<comment type="similarity">
    <text evidence="7">Belongs to the methyl-accepting chemotaxis (MCP) protein family.</text>
</comment>
<accession>A0A2A7SG94</accession>
<dbReference type="GO" id="GO:0006935">
    <property type="term" value="P:chemotaxis"/>
    <property type="evidence" value="ECO:0007669"/>
    <property type="project" value="InterPro"/>
</dbReference>
<evidence type="ECO:0000256" key="2">
    <source>
        <dbReference type="ARBA" id="ARBA00022475"/>
    </source>
</evidence>
<dbReference type="RefSeq" id="WP_096751123.1">
    <property type="nucleotide sequence ID" value="NZ_CADEPO010000018.1"/>
</dbReference>
<evidence type="ECO:0000313" key="12">
    <source>
        <dbReference type="Proteomes" id="UP000220629"/>
    </source>
</evidence>
<dbReference type="PRINTS" id="PR00260">
    <property type="entry name" value="CHEMTRNSDUCR"/>
</dbReference>
<keyword evidence="4 9" id="KW-0812">Transmembrane</keyword>
<comment type="subcellular location">
    <subcellularLocation>
        <location evidence="1">Cell membrane</location>
        <topology evidence="1">Multi-pass membrane protein</topology>
    </subcellularLocation>
</comment>
<proteinExistence type="inferred from homology"/>
<feature type="domain" description="Methyl-accepting transducer" evidence="10">
    <location>
        <begin position="266"/>
        <end position="495"/>
    </location>
</feature>
<evidence type="ECO:0000256" key="7">
    <source>
        <dbReference type="ARBA" id="ARBA00029447"/>
    </source>
</evidence>
<keyword evidence="8" id="KW-0807">Transducer</keyword>
<keyword evidence="2" id="KW-1003">Cell membrane</keyword>
<evidence type="ECO:0000256" key="8">
    <source>
        <dbReference type="PROSITE-ProRule" id="PRU00284"/>
    </source>
</evidence>
<organism evidence="11 12">
    <name type="scientific">Burkholderia gladioli</name>
    <name type="common">Pseudomonas marginata</name>
    <name type="synonym">Phytomonas marginata</name>
    <dbReference type="NCBI Taxonomy" id="28095"/>
    <lineage>
        <taxon>Bacteria</taxon>
        <taxon>Pseudomonadati</taxon>
        <taxon>Pseudomonadota</taxon>
        <taxon>Betaproteobacteria</taxon>
        <taxon>Burkholderiales</taxon>
        <taxon>Burkholderiaceae</taxon>
        <taxon>Burkholderia</taxon>
    </lineage>
</organism>
<protein>
    <submittedName>
        <fullName evidence="11">Chemotaxis protein</fullName>
    </submittedName>
</protein>
<keyword evidence="3" id="KW-0488">Methylation</keyword>
<evidence type="ECO:0000256" key="1">
    <source>
        <dbReference type="ARBA" id="ARBA00004651"/>
    </source>
</evidence>
<dbReference type="InterPro" id="IPR033480">
    <property type="entry name" value="sCache_2"/>
</dbReference>
<dbReference type="SMART" id="SM01049">
    <property type="entry name" value="Cache_2"/>
    <property type="match status" value="1"/>
</dbReference>
<evidence type="ECO:0000256" key="6">
    <source>
        <dbReference type="ARBA" id="ARBA00023136"/>
    </source>
</evidence>
<keyword evidence="6 9" id="KW-0472">Membrane</keyword>
<dbReference type="Pfam" id="PF17200">
    <property type="entry name" value="sCache_2"/>
    <property type="match status" value="1"/>
</dbReference>
<dbReference type="SMART" id="SM00283">
    <property type="entry name" value="MA"/>
    <property type="match status" value="1"/>
</dbReference>
<sequence>MKLSTKLSILVITALAGILLMAATALSVMREAMIDSRGEQIVILLSKAEHLVDSYRERQARGQLSAEQARQGALDALAALNVNQKSYYWVKDADNINLVHINPDFVGKRTTDNHTASGLSDREAYAAALAKSHFALVDLLIKRNANTEPEPKLQGVVRIPEWNWLVGTGFFYDDIDRAYYRIAGLLAAITVLIALLVSAIAYMMVRSVRRTLGGEPAHATEIASHIANGQLQLEFDVSRAAPGSLIATLAGMRERLAAMIAEIHTASQAIAHGAGEIAQGNLDLSQRTEQQAASLQETAASMEQITGTVKQNADNARHANGLVGSATEATSLGGEAVRQVVDTMSSIAEQSARIADITSVIESIAFQTNILALNAAVEAARAGEEGRGFAVVAAEVRSLAQRSASAAKDIKELIQVSVDKVGDGNRLVQLAGERMNEIDRSIGQVADIIGEISAASAEQSTGIDQVGRAVTQMDEVTQQNAALVEQAAAAATSLDEQAGRLRSAVSVFRLA</sequence>
<evidence type="ECO:0000256" key="4">
    <source>
        <dbReference type="ARBA" id="ARBA00022692"/>
    </source>
</evidence>
<dbReference type="InterPro" id="IPR004090">
    <property type="entry name" value="Chemotax_Me-accpt_rcpt"/>
</dbReference>
<dbReference type="PANTHER" id="PTHR43531:SF14">
    <property type="entry name" value="METHYL-ACCEPTING CHEMOTAXIS PROTEIN I-RELATED"/>
    <property type="match status" value="1"/>
</dbReference>
<evidence type="ECO:0000256" key="3">
    <source>
        <dbReference type="ARBA" id="ARBA00022481"/>
    </source>
</evidence>
<evidence type="ECO:0000256" key="5">
    <source>
        <dbReference type="ARBA" id="ARBA00022989"/>
    </source>
</evidence>
<reference evidence="12" key="1">
    <citation type="submission" date="2017-09" db="EMBL/GenBank/DDBJ databases">
        <title>FDA dAtabase for Regulatory Grade micrObial Sequences (FDA-ARGOS): Supporting development and validation of Infectious Disease Dx tests.</title>
        <authorList>
            <person name="Minogue T."/>
            <person name="Wolcott M."/>
            <person name="Wasieloski L."/>
            <person name="Aguilar W."/>
            <person name="Moore D."/>
            <person name="Tallon L."/>
            <person name="Sadzewicz L."/>
            <person name="Ott S."/>
            <person name="Zhao X."/>
            <person name="Nagaraj S."/>
            <person name="Vavikolanu K."/>
            <person name="Aluvathingal J."/>
            <person name="Nadendla S."/>
            <person name="Sichtig H."/>
        </authorList>
    </citation>
    <scope>NUCLEOTIDE SEQUENCE [LARGE SCALE GENOMIC DNA]</scope>
    <source>
        <strain evidence="12">FDAARGOS_390</strain>
    </source>
</reference>
<dbReference type="Proteomes" id="UP000220629">
    <property type="component" value="Unassembled WGS sequence"/>
</dbReference>
<dbReference type="SUPFAM" id="SSF58104">
    <property type="entry name" value="Methyl-accepting chemotaxis protein (MCP) signaling domain"/>
    <property type="match status" value="1"/>
</dbReference>
<dbReference type="EMBL" id="PDDY01000001">
    <property type="protein sequence ID" value="PEH42532.1"/>
    <property type="molecule type" value="Genomic_DNA"/>
</dbReference>
<keyword evidence="5 9" id="KW-1133">Transmembrane helix</keyword>